<accession>K0YJP7</accession>
<dbReference type="eggNOG" id="COG4962">
    <property type="taxonomic scope" value="Bacteria"/>
</dbReference>
<dbReference type="InterPro" id="IPR027417">
    <property type="entry name" value="P-loop_NTPase"/>
</dbReference>
<dbReference type="InterPro" id="IPR001482">
    <property type="entry name" value="T2SS/T4SS_dom"/>
</dbReference>
<evidence type="ECO:0000259" key="2">
    <source>
        <dbReference type="SMART" id="SM00382"/>
    </source>
</evidence>
<comment type="caution">
    <text evidence="3">The sequence shown here is derived from an EMBL/GenBank/DDBJ whole genome shotgun (WGS) entry which is preliminary data.</text>
</comment>
<reference evidence="3 4" key="1">
    <citation type="submission" date="2012-08" db="EMBL/GenBank/DDBJ databases">
        <title>The Genome Sequence of Slackia piriformis YIT 12062.</title>
        <authorList>
            <consortium name="The Broad Institute Genome Sequencing Platform"/>
            <person name="Earl A."/>
            <person name="Ward D."/>
            <person name="Feldgarden M."/>
            <person name="Gevers D."/>
            <person name="Morotomi M."/>
            <person name="Walker B."/>
            <person name="Young S.K."/>
            <person name="Zeng Q."/>
            <person name="Gargeya S."/>
            <person name="Fitzgerald M."/>
            <person name="Haas B."/>
            <person name="Abouelleil A."/>
            <person name="Alvarado L."/>
            <person name="Arachchi H.M."/>
            <person name="Berlin A.M."/>
            <person name="Chapman S.B."/>
            <person name="Goldberg J."/>
            <person name="Griggs A."/>
            <person name="Gujja S."/>
            <person name="Hansen M."/>
            <person name="Howarth C."/>
            <person name="Imamovic A."/>
            <person name="Larimer J."/>
            <person name="McCowen C."/>
            <person name="Montmayeur A."/>
            <person name="Murphy C."/>
            <person name="Neiman D."/>
            <person name="Pearson M."/>
            <person name="Priest M."/>
            <person name="Roberts A."/>
            <person name="Saif S."/>
            <person name="Shea T."/>
            <person name="Sisk P."/>
            <person name="Sykes S."/>
            <person name="Wortman J."/>
            <person name="Nusbaum C."/>
            <person name="Birren B."/>
        </authorList>
    </citation>
    <scope>NUCLEOTIDE SEQUENCE [LARGE SCALE GENOMIC DNA]</scope>
    <source>
        <strain evidence="3 4">YIT 12062</strain>
    </source>
</reference>
<evidence type="ECO:0000313" key="3">
    <source>
        <dbReference type="EMBL" id="EJZ83842.1"/>
    </source>
</evidence>
<dbReference type="Proteomes" id="UP000006069">
    <property type="component" value="Unassembled WGS sequence"/>
</dbReference>
<dbReference type="HOGENOM" id="CLU_005379_4_0_11"/>
<dbReference type="InterPro" id="IPR050921">
    <property type="entry name" value="T4SS_GSP_E_ATPase"/>
</dbReference>
<dbReference type="GO" id="GO:0016887">
    <property type="term" value="F:ATP hydrolysis activity"/>
    <property type="evidence" value="ECO:0007669"/>
    <property type="project" value="InterPro"/>
</dbReference>
<dbReference type="CDD" id="cd01130">
    <property type="entry name" value="VirB11-like_ATPase"/>
    <property type="match status" value="1"/>
</dbReference>
<proteinExistence type="inferred from homology"/>
<comment type="similarity">
    <text evidence="1">Belongs to the GSP E family.</text>
</comment>
<dbReference type="PATRIC" id="fig|742818.3.peg.1431"/>
<sequence length="440" mass="48632">MTLMERVKVAEAECGSITSVSRDAWMLDELKDEVGAVIPGDVLASLSVENPKRARSELRRAVQSIYARPKWASRPSDTKDRIFSDLVDVVFGLGPLQSLVEDESVTEIMVNGTKSIFIEREGKIEPCGPLFSNPAQLRALIDRILAPLGRRVDESSPMVDARLPNGHRVNIVIPPIALDGPTITIRKFTDKVMSLEEMESKGSFDERVSLLFAWAVKARKNIAVCGGTGSGKTTLLNALSCIIAKEERIVTIEDSAELRFTEHPHVVRLESRARNAEGVGEVSIRDLVRNALRMRPDRIIVGECRGAEALDMLQAMNTGHDGSLTTLHANSPKDMIMRLVTMVRYGVDLPVDVIERNIASAIDLVIQVARYKDGRRFVSEISVIEQDGLEPCATRPLFERSGLDACGTWHALPAWVEESVAQGLVKESEVKRWRQVPCCS</sequence>
<evidence type="ECO:0000256" key="1">
    <source>
        <dbReference type="ARBA" id="ARBA00006611"/>
    </source>
</evidence>
<keyword evidence="4" id="KW-1185">Reference proteome</keyword>
<dbReference type="InParanoid" id="K0YJP7"/>
<evidence type="ECO:0000313" key="4">
    <source>
        <dbReference type="Proteomes" id="UP000006069"/>
    </source>
</evidence>
<dbReference type="SMART" id="SM00382">
    <property type="entry name" value="AAA"/>
    <property type="match status" value="1"/>
</dbReference>
<organism evidence="3 4">
    <name type="scientific">Slackia piriformis YIT 12062</name>
    <dbReference type="NCBI Taxonomy" id="742818"/>
    <lineage>
        <taxon>Bacteria</taxon>
        <taxon>Bacillati</taxon>
        <taxon>Actinomycetota</taxon>
        <taxon>Coriobacteriia</taxon>
        <taxon>Eggerthellales</taxon>
        <taxon>Eggerthellaceae</taxon>
        <taxon>Slackia</taxon>
    </lineage>
</organism>
<dbReference type="InterPro" id="IPR003593">
    <property type="entry name" value="AAA+_ATPase"/>
</dbReference>
<gene>
    <name evidence="3" type="ORF">HMPREF9451_01363</name>
</gene>
<dbReference type="Gene3D" id="3.30.450.380">
    <property type="match status" value="1"/>
</dbReference>
<protein>
    <recommendedName>
        <fullName evidence="2">AAA+ ATPase domain-containing protein</fullName>
    </recommendedName>
</protein>
<name>K0YJP7_9ACTN</name>
<dbReference type="RefSeq" id="WP_009139561.1">
    <property type="nucleotide sequence ID" value="NZ_JH815198.1"/>
</dbReference>
<dbReference type="PANTHER" id="PTHR30486:SF6">
    <property type="entry name" value="TYPE IV PILUS RETRACTATION ATPASE PILT"/>
    <property type="match status" value="1"/>
</dbReference>
<dbReference type="AlphaFoldDB" id="K0YJP7"/>
<feature type="domain" description="AAA+ ATPase" evidence="2">
    <location>
        <begin position="218"/>
        <end position="372"/>
    </location>
</feature>
<dbReference type="EMBL" id="ADMD01000007">
    <property type="protein sequence ID" value="EJZ83842.1"/>
    <property type="molecule type" value="Genomic_DNA"/>
</dbReference>
<dbReference type="Gene3D" id="3.40.50.300">
    <property type="entry name" value="P-loop containing nucleotide triphosphate hydrolases"/>
    <property type="match status" value="1"/>
</dbReference>
<dbReference type="PANTHER" id="PTHR30486">
    <property type="entry name" value="TWITCHING MOTILITY PROTEIN PILT"/>
    <property type="match status" value="1"/>
</dbReference>
<dbReference type="SUPFAM" id="SSF52540">
    <property type="entry name" value="P-loop containing nucleoside triphosphate hydrolases"/>
    <property type="match status" value="1"/>
</dbReference>
<dbReference type="Pfam" id="PF00437">
    <property type="entry name" value="T2SSE"/>
    <property type="match status" value="1"/>
</dbReference>
<dbReference type="OrthoDB" id="9810761at2"/>